<keyword evidence="2" id="KW-0238">DNA-binding</keyword>
<sequence>MQVGGIPKMDDVALSTARPYYGATGAGPAWLFSEGGRAISGVKRYLMAASVASGWGLLAAWADLFGHSPGFAEPYSGLAGLGNMRVYWLAGLLTLAVSMALFPRWFERTQRTLFYCLPLAASFGTMAFAVACHQTFFPPEPVALAGIAVAGAGYTWFTCLFCGMLAKTQCMSYAVGSIVAGLALKTVLGSWFTGFLDAAAQVGLAIALPLVIVGFTLVAERGVDTRIADDEWKPAASDKVVYRYLAPQIVVAVLAVATTRVLTPLGFFGDPLNLFTGALSAAMGSVAVGAVLVALSYILLVRRAKVHLSKRFMPAFLVVIFAFFLSATGTSYHGFLAAVVEVFITAIEALSHALFWTIAVTAIRLKDASPFRVVGLSAGLYDAVSIVWVMCFFSLGVVNNGVIIVVAFAIVALVMWLTDRNEQEASTVVPPALLVDRRAGIAEAHGLSPRETEVFMLLAQGRSRAYISEELVVSEGTIKTHISHIYAKLGIHGRQEMFDLLLAEEKHANKNIQNT</sequence>
<keyword evidence="3" id="KW-0804">Transcription</keyword>
<dbReference type="GO" id="GO:0006355">
    <property type="term" value="P:regulation of DNA-templated transcription"/>
    <property type="evidence" value="ECO:0007669"/>
    <property type="project" value="InterPro"/>
</dbReference>
<dbReference type="Pfam" id="PF00196">
    <property type="entry name" value="GerE"/>
    <property type="match status" value="1"/>
</dbReference>
<keyword evidence="1" id="KW-0805">Transcription regulation</keyword>
<feature type="transmembrane region" description="Helical" evidence="4">
    <location>
        <begin position="240"/>
        <end position="262"/>
    </location>
</feature>
<feature type="transmembrane region" description="Helical" evidence="4">
    <location>
        <begin position="113"/>
        <end position="136"/>
    </location>
</feature>
<feature type="transmembrane region" description="Helical" evidence="4">
    <location>
        <begin position="86"/>
        <end position="106"/>
    </location>
</feature>
<proteinExistence type="predicted"/>
<accession>A0A423UNV9</accession>
<feature type="transmembrane region" description="Helical" evidence="4">
    <location>
        <begin position="45"/>
        <end position="66"/>
    </location>
</feature>
<dbReference type="EMBL" id="QIBW01000001">
    <property type="protein sequence ID" value="ROT92109.1"/>
    <property type="molecule type" value="Genomic_DNA"/>
</dbReference>
<feature type="transmembrane region" description="Helical" evidence="4">
    <location>
        <begin position="401"/>
        <end position="418"/>
    </location>
</feature>
<feature type="transmembrane region" description="Helical" evidence="4">
    <location>
        <begin position="198"/>
        <end position="219"/>
    </location>
</feature>
<keyword evidence="4" id="KW-0472">Membrane</keyword>
<evidence type="ECO:0000259" key="5">
    <source>
        <dbReference type="PROSITE" id="PS50043"/>
    </source>
</evidence>
<dbReference type="PANTHER" id="PTHR44688">
    <property type="entry name" value="DNA-BINDING TRANSCRIPTIONAL ACTIVATOR DEVR_DOSR"/>
    <property type="match status" value="1"/>
</dbReference>
<organism evidence="6 7">
    <name type="scientific">Gordonibacter urolithinfaciens</name>
    <dbReference type="NCBI Taxonomy" id="1335613"/>
    <lineage>
        <taxon>Bacteria</taxon>
        <taxon>Bacillati</taxon>
        <taxon>Actinomycetota</taxon>
        <taxon>Coriobacteriia</taxon>
        <taxon>Eggerthellales</taxon>
        <taxon>Eggerthellaceae</taxon>
        <taxon>Gordonibacter</taxon>
    </lineage>
</organism>
<feature type="transmembrane region" description="Helical" evidence="4">
    <location>
        <begin position="335"/>
        <end position="361"/>
    </location>
</feature>
<evidence type="ECO:0000313" key="6">
    <source>
        <dbReference type="EMBL" id="ROT92109.1"/>
    </source>
</evidence>
<dbReference type="GO" id="GO:0003677">
    <property type="term" value="F:DNA binding"/>
    <property type="evidence" value="ECO:0007669"/>
    <property type="project" value="UniProtKB-KW"/>
</dbReference>
<evidence type="ECO:0000313" key="7">
    <source>
        <dbReference type="Proteomes" id="UP000285258"/>
    </source>
</evidence>
<comment type="caution">
    <text evidence="6">The sequence shown here is derived from an EMBL/GenBank/DDBJ whole genome shotgun (WGS) entry which is preliminary data.</text>
</comment>
<feature type="transmembrane region" description="Helical" evidence="4">
    <location>
        <begin position="173"/>
        <end position="192"/>
    </location>
</feature>
<dbReference type="CDD" id="cd06170">
    <property type="entry name" value="LuxR_C_like"/>
    <property type="match status" value="1"/>
</dbReference>
<dbReference type="InterPro" id="IPR036388">
    <property type="entry name" value="WH-like_DNA-bd_sf"/>
</dbReference>
<evidence type="ECO:0000256" key="1">
    <source>
        <dbReference type="ARBA" id="ARBA00023015"/>
    </source>
</evidence>
<dbReference type="Gene3D" id="1.10.10.10">
    <property type="entry name" value="Winged helix-like DNA-binding domain superfamily/Winged helix DNA-binding domain"/>
    <property type="match status" value="1"/>
</dbReference>
<dbReference type="InterPro" id="IPR000792">
    <property type="entry name" value="Tscrpt_reg_LuxR_C"/>
</dbReference>
<name>A0A423UNV9_9ACTN</name>
<dbReference type="PROSITE" id="PS50043">
    <property type="entry name" value="HTH_LUXR_2"/>
    <property type="match status" value="1"/>
</dbReference>
<dbReference type="PRINTS" id="PR00038">
    <property type="entry name" value="HTHLUXR"/>
</dbReference>
<dbReference type="AlphaFoldDB" id="A0A423UNV9"/>
<dbReference type="SMART" id="SM00421">
    <property type="entry name" value="HTH_LUXR"/>
    <property type="match status" value="1"/>
</dbReference>
<protein>
    <submittedName>
        <fullName evidence="6">LuxR family transcriptional regulator</fullName>
    </submittedName>
</protein>
<dbReference type="Proteomes" id="UP000285258">
    <property type="component" value="Unassembled WGS sequence"/>
</dbReference>
<dbReference type="InterPro" id="IPR016032">
    <property type="entry name" value="Sig_transdc_resp-reg_C-effctor"/>
</dbReference>
<feature type="transmembrane region" description="Helical" evidence="4">
    <location>
        <begin position="312"/>
        <end position="329"/>
    </location>
</feature>
<evidence type="ECO:0000256" key="4">
    <source>
        <dbReference type="SAM" id="Phobius"/>
    </source>
</evidence>
<feature type="transmembrane region" description="Helical" evidence="4">
    <location>
        <begin position="142"/>
        <end position="166"/>
    </location>
</feature>
<feature type="domain" description="HTH luxR-type" evidence="5">
    <location>
        <begin position="440"/>
        <end position="505"/>
    </location>
</feature>
<evidence type="ECO:0000256" key="3">
    <source>
        <dbReference type="ARBA" id="ARBA00023163"/>
    </source>
</evidence>
<dbReference type="SUPFAM" id="SSF46894">
    <property type="entry name" value="C-terminal effector domain of the bipartite response regulators"/>
    <property type="match status" value="1"/>
</dbReference>
<dbReference type="PANTHER" id="PTHR44688:SF16">
    <property type="entry name" value="DNA-BINDING TRANSCRIPTIONAL ACTIVATOR DEVR_DOSR"/>
    <property type="match status" value="1"/>
</dbReference>
<feature type="transmembrane region" description="Helical" evidence="4">
    <location>
        <begin position="373"/>
        <end position="395"/>
    </location>
</feature>
<reference evidence="7" key="1">
    <citation type="submission" date="2018-05" db="EMBL/GenBank/DDBJ databases">
        <title>Genome Sequencing of selected type strains of the family Eggerthellaceae.</title>
        <authorList>
            <person name="Danylec N."/>
            <person name="Stoll D.A."/>
            <person name="Doetsch A."/>
            <person name="Huch M."/>
        </authorList>
    </citation>
    <scope>NUCLEOTIDE SEQUENCE [LARGE SCALE GENOMIC DNA]</scope>
    <source>
        <strain evidence="7">DSM 27213</strain>
    </source>
</reference>
<keyword evidence="4" id="KW-1133">Transmembrane helix</keyword>
<feature type="transmembrane region" description="Helical" evidence="4">
    <location>
        <begin position="274"/>
        <end position="300"/>
    </location>
</feature>
<keyword evidence="4" id="KW-0812">Transmembrane</keyword>
<evidence type="ECO:0000256" key="2">
    <source>
        <dbReference type="ARBA" id="ARBA00023125"/>
    </source>
</evidence>
<gene>
    <name evidence="6" type="ORF">DMP12_01055</name>
</gene>